<gene>
    <name evidence="1" type="ORF">A2519_21570</name>
</gene>
<organism evidence="1 2">
    <name type="scientific">Candidatus Raymondbacteria bacterium RIFOXYD12_FULL_49_13</name>
    <dbReference type="NCBI Taxonomy" id="1817890"/>
    <lineage>
        <taxon>Bacteria</taxon>
        <taxon>Raymondiibacteriota</taxon>
    </lineage>
</organism>
<evidence type="ECO:0000313" key="1">
    <source>
        <dbReference type="EMBL" id="OGK06724.1"/>
    </source>
</evidence>
<dbReference type="Proteomes" id="UP000179243">
    <property type="component" value="Unassembled WGS sequence"/>
</dbReference>
<name>A0A1F7FJ17_UNCRA</name>
<reference evidence="1 2" key="1">
    <citation type="journal article" date="2016" name="Nat. Commun.">
        <title>Thousands of microbial genomes shed light on interconnected biogeochemical processes in an aquifer system.</title>
        <authorList>
            <person name="Anantharaman K."/>
            <person name="Brown C.T."/>
            <person name="Hug L.A."/>
            <person name="Sharon I."/>
            <person name="Castelle C.J."/>
            <person name="Probst A.J."/>
            <person name="Thomas B.C."/>
            <person name="Singh A."/>
            <person name="Wilkins M.J."/>
            <person name="Karaoz U."/>
            <person name="Brodie E.L."/>
            <person name="Williams K.H."/>
            <person name="Hubbard S.S."/>
            <person name="Banfield J.F."/>
        </authorList>
    </citation>
    <scope>NUCLEOTIDE SEQUENCE [LARGE SCALE GENOMIC DNA]</scope>
</reference>
<dbReference type="AlphaFoldDB" id="A0A1F7FJ17"/>
<protein>
    <submittedName>
        <fullName evidence="1">Antitoxin</fullName>
    </submittedName>
</protein>
<accession>A0A1F7FJ17</accession>
<proteinExistence type="predicted"/>
<comment type="caution">
    <text evidence="1">The sequence shown here is derived from an EMBL/GenBank/DDBJ whole genome shotgun (WGS) entry which is preliminary data.</text>
</comment>
<evidence type="ECO:0000313" key="2">
    <source>
        <dbReference type="Proteomes" id="UP000179243"/>
    </source>
</evidence>
<dbReference type="EMBL" id="MFYX01000022">
    <property type="protein sequence ID" value="OGK06724.1"/>
    <property type="molecule type" value="Genomic_DNA"/>
</dbReference>
<sequence length="75" mass="8833">MRKEYDFSKGIRNPYAARLKKQITIRIDDLSVNYFKKLSDNMGIPYQSLINLYLRDCASEGKQLSMKWINPVHAH</sequence>
<dbReference type="InterPro" id="IPR025528">
    <property type="entry name" value="BrnA_antitoxin"/>
</dbReference>
<dbReference type="Pfam" id="PF14384">
    <property type="entry name" value="BrnA_antitoxin"/>
    <property type="match status" value="1"/>
</dbReference>